<dbReference type="PRINTS" id="PR00080">
    <property type="entry name" value="SDRFAMILY"/>
</dbReference>
<name>A0A849C3I4_9NOCA</name>
<keyword evidence="2" id="KW-0560">Oxidoreductase</keyword>
<reference evidence="4 5" key="1">
    <citation type="submission" date="2020-05" db="EMBL/GenBank/DDBJ databases">
        <title>MicrobeNet Type strains.</title>
        <authorList>
            <person name="Nicholson A.C."/>
        </authorList>
    </citation>
    <scope>NUCLEOTIDE SEQUENCE [LARGE SCALE GENOMIC DNA]</scope>
    <source>
        <strain evidence="4 5">JCM 3224</strain>
    </source>
</reference>
<keyword evidence="3" id="KW-0520">NAD</keyword>
<dbReference type="InterPro" id="IPR002347">
    <property type="entry name" value="SDR_fam"/>
</dbReference>
<dbReference type="PANTHER" id="PTHR24321">
    <property type="entry name" value="DEHYDROGENASES, SHORT CHAIN"/>
    <property type="match status" value="1"/>
</dbReference>
<dbReference type="FunFam" id="3.40.50.720:FF:000084">
    <property type="entry name" value="Short-chain dehydrogenase reductase"/>
    <property type="match status" value="1"/>
</dbReference>
<dbReference type="InterPro" id="IPR020904">
    <property type="entry name" value="Sc_DH/Rdtase_CS"/>
</dbReference>
<dbReference type="Gene3D" id="3.40.50.720">
    <property type="entry name" value="NAD(P)-binding Rossmann-like Domain"/>
    <property type="match status" value="1"/>
</dbReference>
<gene>
    <name evidence="4" type="ORF">HLB23_13650</name>
</gene>
<evidence type="ECO:0000256" key="3">
    <source>
        <dbReference type="ARBA" id="ARBA00023027"/>
    </source>
</evidence>
<dbReference type="GO" id="GO:0016491">
    <property type="term" value="F:oxidoreductase activity"/>
    <property type="evidence" value="ECO:0007669"/>
    <property type="project" value="UniProtKB-KW"/>
</dbReference>
<dbReference type="EMBL" id="JABELX010000004">
    <property type="protein sequence ID" value="NNH70895.1"/>
    <property type="molecule type" value="Genomic_DNA"/>
</dbReference>
<organism evidence="4 5">
    <name type="scientific">Nocardia uniformis</name>
    <dbReference type="NCBI Taxonomy" id="53432"/>
    <lineage>
        <taxon>Bacteria</taxon>
        <taxon>Bacillati</taxon>
        <taxon>Actinomycetota</taxon>
        <taxon>Actinomycetes</taxon>
        <taxon>Mycobacteriales</taxon>
        <taxon>Nocardiaceae</taxon>
        <taxon>Nocardia</taxon>
    </lineage>
</organism>
<dbReference type="SUPFAM" id="SSF51735">
    <property type="entry name" value="NAD(P)-binding Rossmann-fold domains"/>
    <property type="match status" value="1"/>
</dbReference>
<sequence>MGRFEDKVVFITGVARGQGRSHAVLAAREGSHIIGVDLAGPLPHVPYDSATAADLEETRRLIEDVGANAHLVQCDVRDLDALQAVVDEGVAEFGGLDTVIANAGICVPQVWDEITPDSFRDTIDINVTGVWNTITVSAQHLINRGGGAVVLVSSLAGKKLQPFMVHYTTSKHALVGMTRAFAAELGQHNIRVNSVHPGAVNSPMGSGAMIPRIVQTNESNPRLAGMGMGFLNQFSAEPDEVADLVAFLVSDAAKFITAEHISIDGGSQHF</sequence>
<evidence type="ECO:0000256" key="2">
    <source>
        <dbReference type="ARBA" id="ARBA00023002"/>
    </source>
</evidence>
<dbReference type="PRINTS" id="PR00081">
    <property type="entry name" value="GDHRDH"/>
</dbReference>
<dbReference type="PROSITE" id="PS00061">
    <property type="entry name" value="ADH_SHORT"/>
    <property type="match status" value="1"/>
</dbReference>
<dbReference type="NCBIfam" id="TIGR03971">
    <property type="entry name" value="SDR_subfam_1"/>
    <property type="match status" value="1"/>
</dbReference>
<comment type="caution">
    <text evidence="4">The sequence shown here is derived from an EMBL/GenBank/DDBJ whole genome shotgun (WGS) entry which is preliminary data.</text>
</comment>
<dbReference type="Proteomes" id="UP000586827">
    <property type="component" value="Unassembled WGS sequence"/>
</dbReference>
<dbReference type="PANTHER" id="PTHR24321:SF8">
    <property type="entry name" value="ESTRADIOL 17-BETA-DEHYDROGENASE 8-RELATED"/>
    <property type="match status" value="1"/>
</dbReference>
<accession>A0A849C3I4</accession>
<dbReference type="CDD" id="cd05233">
    <property type="entry name" value="SDR_c"/>
    <property type="match status" value="1"/>
</dbReference>
<protein>
    <submittedName>
        <fullName evidence="4">Mycofactocin-coupled SDR family oxidoreductase</fullName>
    </submittedName>
</protein>
<keyword evidence="5" id="KW-1185">Reference proteome</keyword>
<evidence type="ECO:0000313" key="4">
    <source>
        <dbReference type="EMBL" id="NNH70895.1"/>
    </source>
</evidence>
<evidence type="ECO:0000313" key="5">
    <source>
        <dbReference type="Proteomes" id="UP000586827"/>
    </source>
</evidence>
<evidence type="ECO:0000256" key="1">
    <source>
        <dbReference type="ARBA" id="ARBA00006484"/>
    </source>
</evidence>
<dbReference type="AlphaFoldDB" id="A0A849C3I4"/>
<comment type="similarity">
    <text evidence="1">Belongs to the short-chain dehydrogenases/reductases (SDR) family.</text>
</comment>
<proteinExistence type="inferred from homology"/>
<dbReference type="InterPro" id="IPR023985">
    <property type="entry name" value="SDR_subfam_1"/>
</dbReference>
<dbReference type="RefSeq" id="WP_067523252.1">
    <property type="nucleotide sequence ID" value="NZ_JABELX010000004.1"/>
</dbReference>
<dbReference type="InterPro" id="IPR036291">
    <property type="entry name" value="NAD(P)-bd_dom_sf"/>
</dbReference>
<dbReference type="Pfam" id="PF13561">
    <property type="entry name" value="adh_short_C2"/>
    <property type="match status" value="1"/>
</dbReference>